<reference evidence="2" key="1">
    <citation type="journal article" date="2020" name="Stud. Mycol.">
        <title>101 Dothideomycetes genomes: a test case for predicting lifestyles and emergence of pathogens.</title>
        <authorList>
            <person name="Haridas S."/>
            <person name="Albert R."/>
            <person name="Binder M."/>
            <person name="Bloem J."/>
            <person name="Labutti K."/>
            <person name="Salamov A."/>
            <person name="Andreopoulos B."/>
            <person name="Baker S."/>
            <person name="Barry K."/>
            <person name="Bills G."/>
            <person name="Bluhm B."/>
            <person name="Cannon C."/>
            <person name="Castanera R."/>
            <person name="Culley D."/>
            <person name="Daum C."/>
            <person name="Ezra D."/>
            <person name="Gonzalez J."/>
            <person name="Henrissat B."/>
            <person name="Kuo A."/>
            <person name="Liang C."/>
            <person name="Lipzen A."/>
            <person name="Lutzoni F."/>
            <person name="Magnuson J."/>
            <person name="Mondo S."/>
            <person name="Nolan M."/>
            <person name="Ohm R."/>
            <person name="Pangilinan J."/>
            <person name="Park H.-J."/>
            <person name="Ramirez L."/>
            <person name="Alfaro M."/>
            <person name="Sun H."/>
            <person name="Tritt A."/>
            <person name="Yoshinaga Y."/>
            <person name="Zwiers L.-H."/>
            <person name="Turgeon B."/>
            <person name="Goodwin S."/>
            <person name="Spatafora J."/>
            <person name="Crous P."/>
            <person name="Grigoriev I."/>
        </authorList>
    </citation>
    <scope>NUCLEOTIDE SEQUENCE</scope>
    <source>
        <strain evidence="2">CBS 119687</strain>
    </source>
</reference>
<accession>A0A6A5ZZQ6</accession>
<name>A0A6A5ZZQ6_9PLEO</name>
<feature type="compositionally biased region" description="Polar residues" evidence="1">
    <location>
        <begin position="1"/>
        <end position="23"/>
    </location>
</feature>
<dbReference type="RefSeq" id="XP_033518205.1">
    <property type="nucleotide sequence ID" value="XM_033671932.1"/>
</dbReference>
<dbReference type="EMBL" id="ML977522">
    <property type="protein sequence ID" value="KAF2123811.1"/>
    <property type="molecule type" value="Genomic_DNA"/>
</dbReference>
<protein>
    <submittedName>
        <fullName evidence="2">Uncharacterized protein</fullName>
    </submittedName>
</protein>
<keyword evidence="3" id="KW-1185">Reference proteome</keyword>
<dbReference type="AlphaFoldDB" id="A0A6A5ZZQ6"/>
<proteinExistence type="predicted"/>
<feature type="region of interest" description="Disordered" evidence="1">
    <location>
        <begin position="110"/>
        <end position="129"/>
    </location>
</feature>
<feature type="region of interest" description="Disordered" evidence="1">
    <location>
        <begin position="66"/>
        <end position="93"/>
    </location>
</feature>
<evidence type="ECO:0000313" key="2">
    <source>
        <dbReference type="EMBL" id="KAF2123811.1"/>
    </source>
</evidence>
<dbReference type="GeneID" id="54412364"/>
<sequence length="299" mass="32930">MLSHVVTASYQEKSTSPHLQQKAPSPHRSRMSRFHLIVMPKPVRNPTALQPDVAALIDLTFTNSSTSQTLPADPTLKNPDRSPPPAVHSGRTQLTNSTASRIEQLLSHSPSLNSSAARPRNAQHLAARTSHPPTLQIIEFYPRTATIGAQYFVVCRTADQDHPERFVQFLPAGTVRIDLIAIWLAEQKAAERRARDAAENRVKRAPYCAVCREKVDVVEDNVVVACCGMYRCLGAARTSRVDVKQIRRSAPHALASIGKTLRVDSKHNRVHGAAELGGNHGRVWGVWAKLGKQCGHHGR</sequence>
<organism evidence="2 3">
    <name type="scientific">Dothidotthia symphoricarpi CBS 119687</name>
    <dbReference type="NCBI Taxonomy" id="1392245"/>
    <lineage>
        <taxon>Eukaryota</taxon>
        <taxon>Fungi</taxon>
        <taxon>Dikarya</taxon>
        <taxon>Ascomycota</taxon>
        <taxon>Pezizomycotina</taxon>
        <taxon>Dothideomycetes</taxon>
        <taxon>Pleosporomycetidae</taxon>
        <taxon>Pleosporales</taxon>
        <taxon>Dothidotthiaceae</taxon>
        <taxon>Dothidotthia</taxon>
    </lineage>
</organism>
<dbReference type="Proteomes" id="UP000799771">
    <property type="component" value="Unassembled WGS sequence"/>
</dbReference>
<evidence type="ECO:0000256" key="1">
    <source>
        <dbReference type="SAM" id="MobiDB-lite"/>
    </source>
</evidence>
<feature type="region of interest" description="Disordered" evidence="1">
    <location>
        <begin position="1"/>
        <end position="30"/>
    </location>
</feature>
<gene>
    <name evidence="2" type="ORF">P153DRAFT_401708</name>
</gene>
<evidence type="ECO:0000313" key="3">
    <source>
        <dbReference type="Proteomes" id="UP000799771"/>
    </source>
</evidence>